<accession>A0ABQ6K4B3</accession>
<keyword evidence="1" id="KW-0001">2Fe-2S</keyword>
<dbReference type="NCBIfam" id="TIGR02378">
    <property type="entry name" value="nirD_assim_sml"/>
    <property type="match status" value="1"/>
</dbReference>
<evidence type="ECO:0000256" key="4">
    <source>
        <dbReference type="ARBA" id="ARBA00023004"/>
    </source>
</evidence>
<evidence type="ECO:0000313" key="9">
    <source>
        <dbReference type="Proteomes" id="UP001157034"/>
    </source>
</evidence>
<dbReference type="InterPro" id="IPR017881">
    <property type="entry name" value="NirD"/>
</dbReference>
<keyword evidence="5" id="KW-0411">Iron-sulfur</keyword>
<dbReference type="InterPro" id="IPR036922">
    <property type="entry name" value="Rieske_2Fe-2S_sf"/>
</dbReference>
<evidence type="ECO:0000313" key="8">
    <source>
        <dbReference type="EMBL" id="GMA94144.1"/>
    </source>
</evidence>
<sequence>MRACRADELEPDYGEAVLLDGEPIALVLTDGVVYAVGHRDPTSGAPVMARGIVGSRGDRPTLASPLHKEIYDLRTGECLSTDAPRLPTYPVRIADGWVEVSM</sequence>
<dbReference type="SUPFAM" id="SSF50022">
    <property type="entry name" value="ISP domain"/>
    <property type="match status" value="1"/>
</dbReference>
<dbReference type="PROSITE" id="PS51300">
    <property type="entry name" value="NIRD"/>
    <property type="match status" value="1"/>
</dbReference>
<evidence type="ECO:0000256" key="5">
    <source>
        <dbReference type="ARBA" id="ARBA00023014"/>
    </source>
</evidence>
<evidence type="ECO:0000259" key="7">
    <source>
        <dbReference type="PROSITE" id="PS51296"/>
    </source>
</evidence>
<dbReference type="InterPro" id="IPR012748">
    <property type="entry name" value="Rieske-like_NirD"/>
</dbReference>
<keyword evidence="3" id="KW-0560">Oxidoreductase</keyword>
<dbReference type="InterPro" id="IPR017941">
    <property type="entry name" value="Rieske_2Fe-2S"/>
</dbReference>
<dbReference type="PANTHER" id="PTHR40562">
    <property type="match status" value="1"/>
</dbReference>
<keyword evidence="2" id="KW-0479">Metal-binding</keyword>
<dbReference type="PANTHER" id="PTHR40562:SF1">
    <property type="entry name" value="NITRITE REDUCTASE (NADH) SMALL SUBUNIT"/>
    <property type="match status" value="1"/>
</dbReference>
<keyword evidence="4" id="KW-0408">Iron</keyword>
<evidence type="ECO:0000256" key="3">
    <source>
        <dbReference type="ARBA" id="ARBA00023002"/>
    </source>
</evidence>
<reference evidence="9" key="1">
    <citation type="journal article" date="2019" name="Int. J. Syst. Evol. Microbiol.">
        <title>The Global Catalogue of Microorganisms (GCM) 10K type strain sequencing project: providing services to taxonomists for standard genome sequencing and annotation.</title>
        <authorList>
            <consortium name="The Broad Institute Genomics Platform"/>
            <consortium name="The Broad Institute Genome Sequencing Center for Infectious Disease"/>
            <person name="Wu L."/>
            <person name="Ma J."/>
        </authorList>
    </citation>
    <scope>NUCLEOTIDE SEQUENCE [LARGE SCALE GENOMIC DNA]</scope>
    <source>
        <strain evidence="9">NBRC 108894</strain>
    </source>
</reference>
<dbReference type="EMBL" id="BSVB01000001">
    <property type="protein sequence ID" value="GMA94144.1"/>
    <property type="molecule type" value="Genomic_DNA"/>
</dbReference>
<proteinExistence type="predicted"/>
<dbReference type="Proteomes" id="UP001157034">
    <property type="component" value="Unassembled WGS sequence"/>
</dbReference>
<protein>
    <submittedName>
        <fullName evidence="8">Nitrite reductase small subunit</fullName>
    </submittedName>
</protein>
<dbReference type="Gene3D" id="2.102.10.10">
    <property type="entry name" value="Rieske [2Fe-2S] iron-sulphur domain"/>
    <property type="match status" value="1"/>
</dbReference>
<evidence type="ECO:0000256" key="1">
    <source>
        <dbReference type="ARBA" id="ARBA00022714"/>
    </source>
</evidence>
<dbReference type="PROSITE" id="PS51296">
    <property type="entry name" value="RIESKE"/>
    <property type="match status" value="1"/>
</dbReference>
<comment type="caution">
    <text evidence="8">The sequence shown here is derived from an EMBL/GenBank/DDBJ whole genome shotgun (WGS) entry which is preliminary data.</text>
</comment>
<evidence type="ECO:0000256" key="6">
    <source>
        <dbReference type="ARBA" id="ARBA00023063"/>
    </source>
</evidence>
<keyword evidence="6" id="KW-0534">Nitrate assimilation</keyword>
<dbReference type="Pfam" id="PF13806">
    <property type="entry name" value="Rieske_2"/>
    <property type="match status" value="1"/>
</dbReference>
<keyword evidence="9" id="KW-1185">Reference proteome</keyword>
<organism evidence="8 9">
    <name type="scientific">Pseudolysinimonas kribbensis</name>
    <dbReference type="NCBI Taxonomy" id="433641"/>
    <lineage>
        <taxon>Bacteria</taxon>
        <taxon>Bacillati</taxon>
        <taxon>Actinomycetota</taxon>
        <taxon>Actinomycetes</taxon>
        <taxon>Micrococcales</taxon>
        <taxon>Microbacteriaceae</taxon>
        <taxon>Pseudolysinimonas</taxon>
    </lineage>
</organism>
<feature type="domain" description="Rieske" evidence="7">
    <location>
        <begin position="1"/>
        <end position="100"/>
    </location>
</feature>
<gene>
    <name evidence="8" type="primary">nirD-2</name>
    <name evidence="8" type="ORF">GCM10025881_09680</name>
</gene>
<name>A0ABQ6K4B3_9MICO</name>
<evidence type="ECO:0000256" key="2">
    <source>
        <dbReference type="ARBA" id="ARBA00022723"/>
    </source>
</evidence>